<evidence type="ECO:0000256" key="1">
    <source>
        <dbReference type="SAM" id="MobiDB-lite"/>
    </source>
</evidence>
<sequence>MTPMTSSTSGGFRLSLSKRIIGGADLTKKSLRKKPSTSTTPKKTATPKTKTPTFSRRSRNNLIKAVNSLSELPQYFVTLSYPDGVSDDPKAWKSDLDNLNRRLRHHYPESWWMWRIEPQSKTGKPHYHIVGSTNVTMERIEFWRWLHDKWCKIVGLDPKKAQFATRVNRVKDGEGRLERYFCKVEGSSYGAYRQGWTDLTNRWGKVNAVKIPFEDLDTYEVGPVTLEKVKELVLGSIQTQVGELQDKLDGMGQFTAYKDRHKMERVIRNKKQHMYDIRYTGDFFSILDPDHINLIRQTLRDRRKAGTIHR</sequence>
<organism evidence="3 4">
    <name type="scientific">Pseudodesulfovibrio sediminis</name>
    <dbReference type="NCBI Taxonomy" id="2810563"/>
    <lineage>
        <taxon>Bacteria</taxon>
        <taxon>Pseudomonadati</taxon>
        <taxon>Thermodesulfobacteriota</taxon>
        <taxon>Desulfovibrionia</taxon>
        <taxon>Desulfovibrionales</taxon>
        <taxon>Desulfovibrionaceae</taxon>
    </lineage>
</organism>
<evidence type="ECO:0000313" key="4">
    <source>
        <dbReference type="Proteomes" id="UP001053296"/>
    </source>
</evidence>
<accession>A0ABN6EQQ9</accession>
<feature type="compositionally biased region" description="Low complexity" evidence="1">
    <location>
        <begin position="36"/>
        <end position="55"/>
    </location>
</feature>
<proteinExistence type="predicted"/>
<reference evidence="3" key="1">
    <citation type="journal article" date="2022" name="Arch. Microbiol.">
        <title>Pseudodesulfovibrio sediminis sp. nov., a mesophilic and neutrophilic sulfate-reducing bacterium isolated from sediment of a brackish lake.</title>
        <authorList>
            <person name="Takahashi A."/>
            <person name="Kojima H."/>
            <person name="Watanabe M."/>
            <person name="Fukui M."/>
        </authorList>
    </citation>
    <scope>NUCLEOTIDE SEQUENCE</scope>
    <source>
        <strain evidence="3">SF6</strain>
    </source>
</reference>
<dbReference type="Proteomes" id="UP001053296">
    <property type="component" value="Chromosome"/>
</dbReference>
<dbReference type="EMBL" id="AP024485">
    <property type="protein sequence ID" value="BCS87133.1"/>
    <property type="molecule type" value="Genomic_DNA"/>
</dbReference>
<protein>
    <recommendedName>
        <fullName evidence="2">Replication-associated protein ORF2/G2P domain-containing protein</fullName>
    </recommendedName>
</protein>
<dbReference type="RefSeq" id="WP_229593052.1">
    <property type="nucleotide sequence ID" value="NZ_AP024485.1"/>
</dbReference>
<feature type="domain" description="Replication-associated protein ORF2/G2P" evidence="2">
    <location>
        <begin position="75"/>
        <end position="147"/>
    </location>
</feature>
<gene>
    <name evidence="3" type="ORF">PSDVSF_03750</name>
</gene>
<dbReference type="Pfam" id="PF23343">
    <property type="entry name" value="REP_ORF2-G2P"/>
    <property type="match status" value="1"/>
</dbReference>
<evidence type="ECO:0000259" key="2">
    <source>
        <dbReference type="Pfam" id="PF23343"/>
    </source>
</evidence>
<keyword evidence="4" id="KW-1185">Reference proteome</keyword>
<name>A0ABN6EQQ9_9BACT</name>
<evidence type="ECO:0000313" key="3">
    <source>
        <dbReference type="EMBL" id="BCS87133.1"/>
    </source>
</evidence>
<feature type="region of interest" description="Disordered" evidence="1">
    <location>
        <begin position="25"/>
        <end position="55"/>
    </location>
</feature>
<dbReference type="InterPro" id="IPR056906">
    <property type="entry name" value="ORF2/G2P_dom"/>
</dbReference>